<dbReference type="Gene3D" id="3.30.70.120">
    <property type="match status" value="1"/>
</dbReference>
<comment type="caution">
    <text evidence="2">The sequence shown here is derived from an EMBL/GenBank/DDBJ whole genome shotgun (WGS) entry which is preliminary data.</text>
</comment>
<dbReference type="InterPro" id="IPR004323">
    <property type="entry name" value="Ion_tolerance_CutA"/>
</dbReference>
<name>A0A7C3UNM2_UNCW3</name>
<reference evidence="2" key="1">
    <citation type="journal article" date="2020" name="mSystems">
        <title>Genome- and Community-Level Interaction Insights into Carbon Utilization and Element Cycling Functions of Hydrothermarchaeota in Hydrothermal Sediment.</title>
        <authorList>
            <person name="Zhou Z."/>
            <person name="Liu Y."/>
            <person name="Xu W."/>
            <person name="Pan J."/>
            <person name="Luo Z.H."/>
            <person name="Li M."/>
        </authorList>
    </citation>
    <scope>NUCLEOTIDE SEQUENCE [LARGE SCALE GENOMIC DNA]</scope>
    <source>
        <strain evidence="2">SpSt-906</strain>
    </source>
</reference>
<dbReference type="SUPFAM" id="SSF54913">
    <property type="entry name" value="GlnB-like"/>
    <property type="match status" value="1"/>
</dbReference>
<dbReference type="InterPro" id="IPR015867">
    <property type="entry name" value="N-reg_PII/ATP_PRibTrfase_C"/>
</dbReference>
<dbReference type="PANTHER" id="PTHR23419">
    <property type="entry name" value="DIVALENT CATION TOLERANCE CUTA-RELATED"/>
    <property type="match status" value="1"/>
</dbReference>
<dbReference type="InterPro" id="IPR011322">
    <property type="entry name" value="N-reg_PII-like_a/b"/>
</dbReference>
<evidence type="ECO:0000256" key="1">
    <source>
        <dbReference type="ARBA" id="ARBA00010169"/>
    </source>
</evidence>
<gene>
    <name evidence="2" type="ORF">ENX07_00820</name>
</gene>
<dbReference type="GO" id="GO:0005507">
    <property type="term" value="F:copper ion binding"/>
    <property type="evidence" value="ECO:0007669"/>
    <property type="project" value="TreeGrafter"/>
</dbReference>
<dbReference type="Pfam" id="PF03091">
    <property type="entry name" value="CutA1"/>
    <property type="match status" value="1"/>
</dbReference>
<evidence type="ECO:0000313" key="2">
    <source>
        <dbReference type="EMBL" id="HGE98605.1"/>
    </source>
</evidence>
<protein>
    <submittedName>
        <fullName evidence="2">Divalent-cation tolerance protein CutA</fullName>
    </submittedName>
</protein>
<accession>A0A7C3UNM2</accession>
<organism evidence="2">
    <name type="scientific">candidate division WOR-3 bacterium</name>
    <dbReference type="NCBI Taxonomy" id="2052148"/>
    <lineage>
        <taxon>Bacteria</taxon>
        <taxon>Bacteria division WOR-3</taxon>
    </lineage>
</organism>
<dbReference type="EMBL" id="DTMQ01000009">
    <property type="protein sequence ID" value="HGE98605.1"/>
    <property type="molecule type" value="Genomic_DNA"/>
</dbReference>
<sequence length="104" mass="12345">MDDVILVITTFDNYKVAEDTGEELLKKKLCACYQIIGPIKSIYWWKDNIEKSDEWICFIKSKKEKFKEVEETIKCLHPYEVPEIISIPILKISEKYLNWINSII</sequence>
<dbReference type="PANTHER" id="PTHR23419:SF8">
    <property type="entry name" value="FI09726P"/>
    <property type="match status" value="1"/>
</dbReference>
<comment type="similarity">
    <text evidence="1">Belongs to the CutA family.</text>
</comment>
<proteinExistence type="inferred from homology"/>
<dbReference type="AlphaFoldDB" id="A0A7C3UNM2"/>
<dbReference type="GO" id="GO:0010038">
    <property type="term" value="P:response to metal ion"/>
    <property type="evidence" value="ECO:0007669"/>
    <property type="project" value="InterPro"/>
</dbReference>